<dbReference type="SUPFAM" id="SSF56281">
    <property type="entry name" value="Metallo-hydrolase/oxidoreductase"/>
    <property type="match status" value="1"/>
</dbReference>
<keyword evidence="6" id="KW-0255">Endonuclease</keyword>
<evidence type="ECO:0000256" key="5">
    <source>
        <dbReference type="ARBA" id="ARBA00022723"/>
    </source>
</evidence>
<keyword evidence="8" id="KW-0862">Zinc</keyword>
<dbReference type="InterPro" id="IPR036866">
    <property type="entry name" value="RibonucZ/Hydroxyglut_hydro"/>
</dbReference>
<dbReference type="HAMAP" id="MF_01818">
    <property type="entry name" value="RNase_Z_BN"/>
    <property type="match status" value="1"/>
</dbReference>
<accession>A0A7R9F844</accession>
<evidence type="ECO:0000256" key="3">
    <source>
        <dbReference type="ARBA" id="ARBA00022694"/>
    </source>
</evidence>
<dbReference type="EMBL" id="OD570425">
    <property type="protein sequence ID" value="CAD7448718.1"/>
    <property type="molecule type" value="Genomic_DNA"/>
</dbReference>
<dbReference type="Pfam" id="PF23023">
    <property type="entry name" value="Anti-Pycsar_Apyc1"/>
    <property type="match status" value="1"/>
</dbReference>
<dbReference type="CDD" id="cd07717">
    <property type="entry name" value="RNaseZ_ZiPD-like_MBL-fold"/>
    <property type="match status" value="1"/>
</dbReference>
<comment type="subunit">
    <text evidence="2">Homodimer.</text>
</comment>
<evidence type="ECO:0000256" key="8">
    <source>
        <dbReference type="ARBA" id="ARBA00022833"/>
    </source>
</evidence>
<reference evidence="9" key="1">
    <citation type="submission" date="2020-11" db="EMBL/GenBank/DDBJ databases">
        <authorList>
            <person name="Tran Van P."/>
        </authorList>
    </citation>
    <scope>NUCLEOTIDE SEQUENCE</scope>
</reference>
<dbReference type="GO" id="GO:0005634">
    <property type="term" value="C:nucleus"/>
    <property type="evidence" value="ECO:0007669"/>
    <property type="project" value="TreeGrafter"/>
</dbReference>
<protein>
    <submittedName>
        <fullName evidence="9">Uncharacterized protein</fullName>
    </submittedName>
</protein>
<dbReference type="InterPro" id="IPR013471">
    <property type="entry name" value="RNase_Z/BN"/>
</dbReference>
<sequence length="406" mass="44476">MHKDGQVWIFDCGEGSQIQFQKSSLRPGRIAKIFITHLHGDHMFGLPGLLCTIGNAVQERPEFVLELYGPKGLRKFVRQSLSLSRSLLPYGYVVHELVPLSEQYPANWGEWNVDHDSTGPLHPQEKQGRDIVAGDGPSWDLLCDDGLCVKAGLLHHTIPSFGFVVTEADQNGRLDVSKLRGLGVPTGPLYGKLKKGETVTLKSGTIIEPSQVLGPTKLGRKASILGDTRDPWSMAHLVKDSDVLLHEATMQNSLHDKAIEFGHSTPAMAAKFADCVGVKRLVLFHYSQRYKPVSKETSESETTEILLKEAKDALPPTSACEVIAAEDLMEISITRSAQDTDTSEFWALRKRRSGGGSQDAQQLLAVASPKCSTYSATKSNQLVGENIPQFVSLFSVLYNKGCPNPS</sequence>
<dbReference type="GO" id="GO:0042781">
    <property type="term" value="F:3'-tRNA processing endoribonuclease activity"/>
    <property type="evidence" value="ECO:0007669"/>
    <property type="project" value="TreeGrafter"/>
</dbReference>
<dbReference type="AlphaFoldDB" id="A0A7R9F844"/>
<proteinExistence type="inferred from homology"/>
<evidence type="ECO:0000256" key="2">
    <source>
        <dbReference type="ARBA" id="ARBA00011738"/>
    </source>
</evidence>
<gene>
    <name evidence="9" type="ORF">TBIB3V08_LOCUS11001</name>
</gene>
<organism evidence="9">
    <name type="scientific">Timema bartmani</name>
    <dbReference type="NCBI Taxonomy" id="61472"/>
    <lineage>
        <taxon>Eukaryota</taxon>
        <taxon>Metazoa</taxon>
        <taxon>Ecdysozoa</taxon>
        <taxon>Arthropoda</taxon>
        <taxon>Hexapoda</taxon>
        <taxon>Insecta</taxon>
        <taxon>Pterygota</taxon>
        <taxon>Neoptera</taxon>
        <taxon>Polyneoptera</taxon>
        <taxon>Phasmatodea</taxon>
        <taxon>Timematodea</taxon>
        <taxon>Timematoidea</taxon>
        <taxon>Timematidae</taxon>
        <taxon>Timema</taxon>
    </lineage>
</organism>
<dbReference type="PANTHER" id="PTHR46018">
    <property type="entry name" value="ZINC PHOSPHODIESTERASE ELAC PROTEIN 1"/>
    <property type="match status" value="1"/>
</dbReference>
<keyword evidence="5" id="KW-0479">Metal-binding</keyword>
<comment type="cofactor">
    <cofactor evidence="1">
        <name>Zn(2+)</name>
        <dbReference type="ChEBI" id="CHEBI:29105"/>
    </cofactor>
</comment>
<evidence type="ECO:0000256" key="6">
    <source>
        <dbReference type="ARBA" id="ARBA00022759"/>
    </source>
</evidence>
<dbReference type="Gene3D" id="3.60.15.10">
    <property type="entry name" value="Ribonuclease Z/Hydroxyacylglutathione hydrolase-like"/>
    <property type="match status" value="1"/>
</dbReference>
<evidence type="ECO:0000256" key="4">
    <source>
        <dbReference type="ARBA" id="ARBA00022722"/>
    </source>
</evidence>
<dbReference type="GO" id="GO:0046872">
    <property type="term" value="F:metal ion binding"/>
    <property type="evidence" value="ECO:0007669"/>
    <property type="project" value="UniProtKB-KW"/>
</dbReference>
<evidence type="ECO:0000256" key="7">
    <source>
        <dbReference type="ARBA" id="ARBA00022801"/>
    </source>
</evidence>
<keyword evidence="7" id="KW-0378">Hydrolase</keyword>
<evidence type="ECO:0000256" key="1">
    <source>
        <dbReference type="ARBA" id="ARBA00001947"/>
    </source>
</evidence>
<name>A0A7R9F844_9NEOP</name>
<dbReference type="PANTHER" id="PTHR46018:SF2">
    <property type="entry name" value="ZINC PHOSPHODIESTERASE ELAC PROTEIN 1"/>
    <property type="match status" value="1"/>
</dbReference>
<keyword evidence="3" id="KW-0819">tRNA processing</keyword>
<keyword evidence="4" id="KW-0540">Nuclease</keyword>
<evidence type="ECO:0000313" key="9">
    <source>
        <dbReference type="EMBL" id="CAD7448718.1"/>
    </source>
</evidence>